<dbReference type="PANTHER" id="PTHR47526:SF3">
    <property type="entry name" value="PHD-TYPE DOMAIN-CONTAINING PROTEIN"/>
    <property type="match status" value="1"/>
</dbReference>
<organism evidence="2 3">
    <name type="scientific">Porites evermanni</name>
    <dbReference type="NCBI Taxonomy" id="104178"/>
    <lineage>
        <taxon>Eukaryota</taxon>
        <taxon>Metazoa</taxon>
        <taxon>Cnidaria</taxon>
        <taxon>Anthozoa</taxon>
        <taxon>Hexacorallia</taxon>
        <taxon>Scleractinia</taxon>
        <taxon>Fungiina</taxon>
        <taxon>Poritidae</taxon>
        <taxon>Porites</taxon>
    </lineage>
</organism>
<dbReference type="Gene3D" id="3.90.320.10">
    <property type="match status" value="1"/>
</dbReference>
<evidence type="ECO:0000256" key="1">
    <source>
        <dbReference type="SAM" id="SignalP"/>
    </source>
</evidence>
<feature type="non-terminal residue" evidence="2">
    <location>
        <position position="217"/>
    </location>
</feature>
<dbReference type="EMBL" id="CALNXI010000446">
    <property type="protein sequence ID" value="CAH3027297.1"/>
    <property type="molecule type" value="Genomic_DNA"/>
</dbReference>
<sequence length="217" mass="25152">GKSGFCNHVLALMFKICKFTLFSCNSTKDLMEEQNEQSSLACTSQLQQWHKKGGGKNIVPQPVMEVEVSKTKDAEFRLRSGTKYLVYDARMKTTHNVAAEQKLKEQLKQIDPNIGLDINEMALPDNLSENDNKLIQSLKLEENELNDLETQTRKQAECTKWKDERKFRFTASQFHLISRRQRNHDTFAEQLINPKLVTSKQLEHGKKFESVALREYE</sequence>
<feature type="non-terminal residue" evidence="2">
    <location>
        <position position="1"/>
    </location>
</feature>
<comment type="caution">
    <text evidence="2">The sequence shown here is derived from an EMBL/GenBank/DDBJ whole genome shotgun (WGS) entry which is preliminary data.</text>
</comment>
<dbReference type="InterPro" id="IPR011335">
    <property type="entry name" value="Restrct_endonuc-II-like"/>
</dbReference>
<feature type="chain" id="PRO_5045319557" evidence="1">
    <location>
        <begin position="20"/>
        <end position="217"/>
    </location>
</feature>
<gene>
    <name evidence="2" type="ORF">PEVE_00031258</name>
</gene>
<feature type="signal peptide" evidence="1">
    <location>
        <begin position="1"/>
        <end position="19"/>
    </location>
</feature>
<dbReference type="Proteomes" id="UP001159427">
    <property type="component" value="Unassembled WGS sequence"/>
</dbReference>
<keyword evidence="1" id="KW-0732">Signal</keyword>
<keyword evidence="3" id="KW-1185">Reference proteome</keyword>
<reference evidence="2 3" key="1">
    <citation type="submission" date="2022-05" db="EMBL/GenBank/DDBJ databases">
        <authorList>
            <consortium name="Genoscope - CEA"/>
            <person name="William W."/>
        </authorList>
    </citation>
    <scope>NUCLEOTIDE SEQUENCE [LARGE SCALE GENOMIC DNA]</scope>
</reference>
<dbReference type="SUPFAM" id="SSF52980">
    <property type="entry name" value="Restriction endonuclease-like"/>
    <property type="match status" value="1"/>
</dbReference>
<evidence type="ECO:0000313" key="3">
    <source>
        <dbReference type="Proteomes" id="UP001159427"/>
    </source>
</evidence>
<dbReference type="PANTHER" id="PTHR47526">
    <property type="entry name" value="ATP-DEPENDENT DNA HELICASE"/>
    <property type="match status" value="1"/>
</dbReference>
<dbReference type="InterPro" id="IPR011604">
    <property type="entry name" value="PDDEXK-like_dom_sf"/>
</dbReference>
<proteinExistence type="predicted"/>
<accession>A0ABN8MCD5</accession>
<protein>
    <submittedName>
        <fullName evidence="2">Uncharacterized protein</fullName>
    </submittedName>
</protein>
<evidence type="ECO:0000313" key="2">
    <source>
        <dbReference type="EMBL" id="CAH3027297.1"/>
    </source>
</evidence>
<name>A0ABN8MCD5_9CNID</name>